<dbReference type="FunFam" id="3.40.50.970:FF:000012">
    <property type="entry name" value="Pyruvate:ferredoxin (Flavodoxin) oxidoreductase"/>
    <property type="match status" value="1"/>
</dbReference>
<evidence type="ECO:0000259" key="2">
    <source>
        <dbReference type="Pfam" id="PF01855"/>
    </source>
</evidence>
<dbReference type="SUPFAM" id="SSF52518">
    <property type="entry name" value="Thiamin diphosphate-binding fold (THDP-binding)"/>
    <property type="match status" value="1"/>
</dbReference>
<evidence type="ECO:0000313" key="4">
    <source>
        <dbReference type="EMBL" id="PIQ74795.1"/>
    </source>
</evidence>
<dbReference type="EMBL" id="PCVN01000002">
    <property type="protein sequence ID" value="PIQ74795.1"/>
    <property type="molecule type" value="Genomic_DNA"/>
</dbReference>
<dbReference type="SUPFAM" id="SSF52922">
    <property type="entry name" value="TK C-terminal domain-like"/>
    <property type="match status" value="1"/>
</dbReference>
<comment type="caution">
    <text evidence="4">The sequence shown here is derived from an EMBL/GenBank/DDBJ whole genome shotgun (WGS) entry which is preliminary data.</text>
</comment>
<evidence type="ECO:0000313" key="5">
    <source>
        <dbReference type="Proteomes" id="UP000231550"/>
    </source>
</evidence>
<name>A0A2H0KU16_9BACT</name>
<reference evidence="4 5" key="1">
    <citation type="submission" date="2017-09" db="EMBL/GenBank/DDBJ databases">
        <title>Depth-based differentiation of microbial function through sediment-hosted aquifers and enrichment of novel symbionts in the deep terrestrial subsurface.</title>
        <authorList>
            <person name="Probst A.J."/>
            <person name="Ladd B."/>
            <person name="Jarett J.K."/>
            <person name="Geller-Mcgrath D.E."/>
            <person name="Sieber C.M."/>
            <person name="Emerson J.B."/>
            <person name="Anantharaman K."/>
            <person name="Thomas B.C."/>
            <person name="Malmstrom R."/>
            <person name="Stieglmeier M."/>
            <person name="Klingl A."/>
            <person name="Woyke T."/>
            <person name="Ryan C.M."/>
            <person name="Banfield J.F."/>
        </authorList>
    </citation>
    <scope>NUCLEOTIDE SEQUENCE [LARGE SCALE GENOMIC DNA]</scope>
    <source>
        <strain evidence="4">CG11_big_fil_rev_8_21_14_0_20_44_10</strain>
    </source>
</reference>
<dbReference type="InterPro" id="IPR029061">
    <property type="entry name" value="THDP-binding"/>
</dbReference>
<dbReference type="Pfam" id="PF17147">
    <property type="entry name" value="PFOR_II"/>
    <property type="match status" value="1"/>
</dbReference>
<evidence type="ECO:0000256" key="1">
    <source>
        <dbReference type="ARBA" id="ARBA00023002"/>
    </source>
</evidence>
<dbReference type="InterPro" id="IPR033412">
    <property type="entry name" value="PFOR_II"/>
</dbReference>
<protein>
    <submittedName>
        <fullName evidence="4">Pyruvate ferredoxin oxidoreductase</fullName>
    </submittedName>
</protein>
<dbReference type="Gene3D" id="3.40.50.920">
    <property type="match status" value="1"/>
</dbReference>
<dbReference type="InterPro" id="IPR002880">
    <property type="entry name" value="Pyrv_Fd/Flavodoxin_OxRdtase_N"/>
</dbReference>
<accession>A0A2H0KU16</accession>
<keyword evidence="4" id="KW-0670">Pyruvate</keyword>
<proteinExistence type="predicted"/>
<dbReference type="GO" id="GO:0006979">
    <property type="term" value="P:response to oxidative stress"/>
    <property type="evidence" value="ECO:0007669"/>
    <property type="project" value="TreeGrafter"/>
</dbReference>
<dbReference type="Proteomes" id="UP000231550">
    <property type="component" value="Unassembled WGS sequence"/>
</dbReference>
<dbReference type="Pfam" id="PF01855">
    <property type="entry name" value="POR_N"/>
    <property type="match status" value="1"/>
</dbReference>
<dbReference type="PANTHER" id="PTHR32154">
    <property type="entry name" value="PYRUVATE-FLAVODOXIN OXIDOREDUCTASE-RELATED"/>
    <property type="match status" value="1"/>
</dbReference>
<organism evidence="4 5">
    <name type="scientific">Candidatus Portnoybacteria bacterium CG11_big_fil_rev_8_21_14_0_20_44_10</name>
    <dbReference type="NCBI Taxonomy" id="1974818"/>
    <lineage>
        <taxon>Bacteria</taxon>
        <taxon>Candidatus Portnoyibacteriota</taxon>
    </lineage>
</organism>
<evidence type="ECO:0000259" key="3">
    <source>
        <dbReference type="Pfam" id="PF17147"/>
    </source>
</evidence>
<sequence>MEGKTRYISGNVAAALGAKLARIQVAPIYPITPATTVSEKISDLIDSNELQAKIIYVESEHSAMAACIGAAMTGVRAFTATSSQGLLLMNEMIHWAAGARLPIVMAVANRAICAPWALWADHNDTMSVKDTGWIQLYCTNAQEVLDTILLAYRISEQTLIPVMVIYEGFLVSHTYEPVIVPSQKDADKFLPPLKPKFKLDPKNPISFGTIIMMPDYAAQLRYRQNNDMLTVFQKSEEAAQEFESAFGRSSTAIVESHNTKTAQTILISMGTMADTAKEVEKNPDIGWIRIKMFRPFPSRQIQKIILDRVWDAFSLKRIIVLDRNLSCGQGGHLWQEIRSALYDVTWRCNPYCDKPKIFGYVAGLNGDDITPATIEEIIKHSQLALNDERPILWGKGGNIA</sequence>
<dbReference type="GO" id="GO:0016491">
    <property type="term" value="F:oxidoreductase activity"/>
    <property type="evidence" value="ECO:0007669"/>
    <property type="project" value="UniProtKB-KW"/>
</dbReference>
<dbReference type="InterPro" id="IPR050722">
    <property type="entry name" value="Pyruvate:ferred/Flavod_OxRd"/>
</dbReference>
<dbReference type="CDD" id="cd07034">
    <property type="entry name" value="TPP_PYR_PFOR_IOR-alpha_like"/>
    <property type="match status" value="1"/>
</dbReference>
<gene>
    <name evidence="4" type="primary">porA</name>
    <name evidence="4" type="ORF">COV85_00095</name>
</gene>
<keyword evidence="1" id="KW-0560">Oxidoreductase</keyword>
<dbReference type="PANTHER" id="PTHR32154:SF0">
    <property type="entry name" value="PYRUVATE-FLAVODOXIN OXIDOREDUCTASE-RELATED"/>
    <property type="match status" value="1"/>
</dbReference>
<dbReference type="AlphaFoldDB" id="A0A2H0KU16"/>
<dbReference type="Gene3D" id="3.40.50.970">
    <property type="match status" value="1"/>
</dbReference>
<dbReference type="InterPro" id="IPR009014">
    <property type="entry name" value="Transketo_C/PFOR_II"/>
</dbReference>
<feature type="domain" description="Pyruvate flavodoxin/ferredoxin oxidoreductase pyrimidine binding" evidence="2">
    <location>
        <begin position="17"/>
        <end position="233"/>
    </location>
</feature>
<feature type="domain" description="Pyruvate:ferredoxin oxidoreductase core" evidence="3">
    <location>
        <begin position="262"/>
        <end position="373"/>
    </location>
</feature>